<dbReference type="PROSITE" id="PS50968">
    <property type="entry name" value="BIOTINYL_LIPOYL"/>
    <property type="match status" value="1"/>
</dbReference>
<dbReference type="Pfam" id="PF00364">
    <property type="entry name" value="Biotin_lipoyl"/>
    <property type="match status" value="1"/>
</dbReference>
<dbReference type="InterPro" id="IPR005479">
    <property type="entry name" value="CPAse_ATP-bd"/>
</dbReference>
<dbReference type="GO" id="GO:0016874">
    <property type="term" value="F:ligase activity"/>
    <property type="evidence" value="ECO:0007669"/>
    <property type="project" value="UniProtKB-KW"/>
</dbReference>
<organism evidence="11 12">
    <name type="scientific">Cyanidiococcus yangmingshanensis</name>
    <dbReference type="NCBI Taxonomy" id="2690220"/>
    <lineage>
        <taxon>Eukaryota</taxon>
        <taxon>Rhodophyta</taxon>
        <taxon>Bangiophyceae</taxon>
        <taxon>Cyanidiales</taxon>
        <taxon>Cyanidiaceae</taxon>
        <taxon>Cyanidiococcus</taxon>
    </lineage>
</organism>
<dbReference type="SMART" id="SM00878">
    <property type="entry name" value="Biotin_carb_C"/>
    <property type="match status" value="1"/>
</dbReference>
<evidence type="ECO:0000256" key="7">
    <source>
        <dbReference type="SAM" id="MobiDB-lite"/>
    </source>
</evidence>
<dbReference type="SUPFAM" id="SSF51230">
    <property type="entry name" value="Single hybrid motif"/>
    <property type="match status" value="1"/>
</dbReference>
<dbReference type="CDD" id="cd06850">
    <property type="entry name" value="biotinyl_domain"/>
    <property type="match status" value="1"/>
</dbReference>
<dbReference type="InterPro" id="IPR000089">
    <property type="entry name" value="Biotin_lipoyl"/>
</dbReference>
<dbReference type="Pfam" id="PF00289">
    <property type="entry name" value="Biotin_carb_N"/>
    <property type="match status" value="2"/>
</dbReference>
<feature type="domain" description="Lipoyl-binding" evidence="8">
    <location>
        <begin position="812"/>
        <end position="888"/>
    </location>
</feature>
<dbReference type="Gene3D" id="3.30.1490.20">
    <property type="entry name" value="ATP-grasp fold, A domain"/>
    <property type="match status" value="1"/>
</dbReference>
<dbReference type="InterPro" id="IPR011764">
    <property type="entry name" value="Biotin_carboxylation_dom"/>
</dbReference>
<dbReference type="EMBL" id="VWRR01000012">
    <property type="protein sequence ID" value="KAF6002029.1"/>
    <property type="molecule type" value="Genomic_DNA"/>
</dbReference>
<evidence type="ECO:0000259" key="9">
    <source>
        <dbReference type="PROSITE" id="PS50975"/>
    </source>
</evidence>
<evidence type="ECO:0000256" key="1">
    <source>
        <dbReference type="ARBA" id="ARBA00001953"/>
    </source>
</evidence>
<protein>
    <recommendedName>
        <fullName evidence="13">Methylcrotonoyl-CoA carboxylase subunit alpha, mitochondrial</fullName>
    </recommendedName>
</protein>
<dbReference type="Gene3D" id="3.40.50.20">
    <property type="match status" value="1"/>
</dbReference>
<dbReference type="InterPro" id="IPR011054">
    <property type="entry name" value="Rudment_hybrid_motif"/>
</dbReference>
<name>A0A7J7IH57_9RHOD</name>
<dbReference type="Pfam" id="PF02786">
    <property type="entry name" value="CPSase_L_D2"/>
    <property type="match status" value="1"/>
</dbReference>
<dbReference type="GO" id="GO:0005524">
    <property type="term" value="F:ATP binding"/>
    <property type="evidence" value="ECO:0007669"/>
    <property type="project" value="UniProtKB-UniRule"/>
</dbReference>
<dbReference type="OrthoDB" id="448709at2759"/>
<evidence type="ECO:0008006" key="13">
    <source>
        <dbReference type="Google" id="ProtNLM"/>
    </source>
</evidence>
<gene>
    <name evidence="11" type="ORF">F1559_003558</name>
</gene>
<dbReference type="InterPro" id="IPR005482">
    <property type="entry name" value="Biotin_COase_C"/>
</dbReference>
<keyword evidence="5" id="KW-0092">Biotin</keyword>
<evidence type="ECO:0000313" key="11">
    <source>
        <dbReference type="EMBL" id="KAF6002029.1"/>
    </source>
</evidence>
<dbReference type="PROSITE" id="PS00867">
    <property type="entry name" value="CPSASE_2"/>
    <property type="match status" value="1"/>
</dbReference>
<dbReference type="InterPro" id="IPR011053">
    <property type="entry name" value="Single_hybrid_motif"/>
</dbReference>
<dbReference type="PANTHER" id="PTHR18866">
    <property type="entry name" value="CARBOXYLASE:PYRUVATE/ACETYL-COA/PROPIONYL-COA CARBOXYLASE"/>
    <property type="match status" value="1"/>
</dbReference>
<comment type="caution">
    <text evidence="11">The sequence shown here is derived from an EMBL/GenBank/DDBJ whole genome shotgun (WGS) entry which is preliminary data.</text>
</comment>
<evidence type="ECO:0000259" key="8">
    <source>
        <dbReference type="PROSITE" id="PS50968"/>
    </source>
</evidence>
<evidence type="ECO:0000259" key="10">
    <source>
        <dbReference type="PROSITE" id="PS50979"/>
    </source>
</evidence>
<dbReference type="PROSITE" id="PS00188">
    <property type="entry name" value="BIOTIN"/>
    <property type="match status" value="1"/>
</dbReference>
<keyword evidence="4 6" id="KW-0067">ATP-binding</keyword>
<keyword evidence="2" id="KW-0436">Ligase</keyword>
<proteinExistence type="predicted"/>
<feature type="region of interest" description="Disordered" evidence="7">
    <location>
        <begin position="558"/>
        <end position="594"/>
    </location>
</feature>
<keyword evidence="12" id="KW-1185">Reference proteome</keyword>
<dbReference type="PANTHER" id="PTHR18866:SF33">
    <property type="entry name" value="METHYLCROTONOYL-COA CARBOXYLASE SUBUNIT ALPHA, MITOCHONDRIAL-RELATED"/>
    <property type="match status" value="1"/>
</dbReference>
<accession>A0A7J7IH57</accession>
<feature type="domain" description="Biotin carboxylation" evidence="10">
    <location>
        <begin position="7"/>
        <end position="534"/>
    </location>
</feature>
<dbReference type="Pfam" id="PF02785">
    <property type="entry name" value="Biotin_carb_C"/>
    <property type="match status" value="1"/>
</dbReference>
<dbReference type="Gene3D" id="2.40.50.100">
    <property type="match status" value="1"/>
</dbReference>
<reference evidence="11 12" key="1">
    <citation type="journal article" date="2020" name="J. Phycol.">
        <title>Comparative genome analysis reveals Cyanidiococcus gen. nov., a new extremophilic red algal genus sister to Cyanidioschyzon (Cyanidioschyzonaceae, Rhodophyta).</title>
        <authorList>
            <person name="Liu S.-L."/>
            <person name="Chiang Y.-R."/>
            <person name="Yoon H.S."/>
            <person name="Fu H.-Y."/>
        </authorList>
    </citation>
    <scope>NUCLEOTIDE SEQUENCE [LARGE SCALE GENOMIC DNA]</scope>
    <source>
        <strain evidence="11 12">THAL066</strain>
    </source>
</reference>
<feature type="compositionally biased region" description="Polar residues" evidence="7">
    <location>
        <begin position="577"/>
        <end position="588"/>
    </location>
</feature>
<sequence>MNGARIALDAVFIANRGDAALRVIQTARRLGLVTAVACTRAELARSTAAVDAADYAVLLDGAEDAHGVSGGEASTGASAPYVDEKRVLTAAERFRETIVETRTFGPQLLSSLRIAVHPGWGFLSERADFAQAVLERGFRWCGPSPEAMQVMGEKASARETMANARVPTVPGLGLDEVEQSNRHERGLEETLATRVGYPLILKPVYGGGGKGMRVVRQPTELGRALQAARREARTACGNDTLLAERYLEQVRHIEFQVFGGYRDGEYRAVHLYERDCSVQRRHQKIVEESPAPGLPQETREKMAQCAVRAAEAVRYEGAGTVEFLYDADRDDFFFMEMNTRLQVEHPVTEMIVRQRHLDATEQEHVQASGMNSRIRTGARTVDLVEWQLRVAAGEALPVATQNDLFSLTPAHAMELRLYAEAPDEQGNWLPQHGLIDRFEIDGVDVGAHTPTDTLRIDSGVRTGDQVLMEFDPMMAKLIVCKADRQQTIEELGRLLETTKIWGVATNVPFLRTLLTDEEFIQGSDGRGRGVPVTWLEQRLPLLLSPSKMPSLVAATSVHVSSRRHSERSDALGRTATEAVTDSQSGAQHSSEKLESRLAHQEAARAKCAVSATQPDLEQPWRALAAVAWAVSEPSWSMARPFYGFQNDGQGNHLEWFVEYPVPQGPERRLAAEMASPSFYRVLLRQTRQHLVSQNDDNDQMDDHGWSEWRAEIQQVWPPNASTAAVEPALVHLTQYPDDRLAVDGVAATDPLCFVVPADERSLDDHQMQWLVRLEQGALARVHSPLSYALWRLNRVTRASGGETDRLAKRAEHAPATQPGQVMSPMPGRLLEMLVRKGQRVDRDDPLATLEAMKMEHTIRATTTGMVVEVADIRPGSYVPAGALLLTIENAQTVSDSTDKGYQP</sequence>
<dbReference type="InterPro" id="IPR050856">
    <property type="entry name" value="Biotin_carboxylase_complex"/>
</dbReference>
<dbReference type="InterPro" id="IPR013815">
    <property type="entry name" value="ATP_grasp_subdomain_1"/>
</dbReference>
<dbReference type="InterPro" id="IPR001882">
    <property type="entry name" value="Biotin_BS"/>
</dbReference>
<dbReference type="PROSITE" id="PS50975">
    <property type="entry name" value="ATP_GRASP"/>
    <property type="match status" value="1"/>
</dbReference>
<dbReference type="SUPFAM" id="SSF51246">
    <property type="entry name" value="Rudiment single hybrid motif"/>
    <property type="match status" value="1"/>
</dbReference>
<evidence type="ECO:0000256" key="2">
    <source>
        <dbReference type="ARBA" id="ARBA00022598"/>
    </source>
</evidence>
<evidence type="ECO:0000256" key="5">
    <source>
        <dbReference type="ARBA" id="ARBA00023267"/>
    </source>
</evidence>
<dbReference type="PROSITE" id="PS50979">
    <property type="entry name" value="BC"/>
    <property type="match status" value="1"/>
</dbReference>
<comment type="cofactor">
    <cofactor evidence="1">
        <name>biotin</name>
        <dbReference type="ChEBI" id="CHEBI:57586"/>
    </cofactor>
</comment>
<dbReference type="SUPFAM" id="SSF56059">
    <property type="entry name" value="Glutathione synthetase ATP-binding domain-like"/>
    <property type="match status" value="1"/>
</dbReference>
<evidence type="ECO:0000313" key="12">
    <source>
        <dbReference type="Proteomes" id="UP000530660"/>
    </source>
</evidence>
<dbReference type="SUPFAM" id="SSF52440">
    <property type="entry name" value="PreATP-grasp domain"/>
    <property type="match status" value="1"/>
</dbReference>
<dbReference type="GO" id="GO:0046872">
    <property type="term" value="F:metal ion binding"/>
    <property type="evidence" value="ECO:0007669"/>
    <property type="project" value="InterPro"/>
</dbReference>
<evidence type="ECO:0000256" key="4">
    <source>
        <dbReference type="ARBA" id="ARBA00022840"/>
    </source>
</evidence>
<keyword evidence="3 6" id="KW-0547">Nucleotide-binding</keyword>
<dbReference type="Gene3D" id="3.30.470.20">
    <property type="entry name" value="ATP-grasp fold, B domain"/>
    <property type="match status" value="1"/>
</dbReference>
<dbReference type="InterPro" id="IPR005481">
    <property type="entry name" value="BC-like_N"/>
</dbReference>
<evidence type="ECO:0000256" key="6">
    <source>
        <dbReference type="PROSITE-ProRule" id="PRU00409"/>
    </source>
</evidence>
<dbReference type="Proteomes" id="UP000530660">
    <property type="component" value="Unassembled WGS sequence"/>
</dbReference>
<evidence type="ECO:0000256" key="3">
    <source>
        <dbReference type="ARBA" id="ARBA00022741"/>
    </source>
</evidence>
<dbReference type="InterPro" id="IPR016185">
    <property type="entry name" value="PreATP-grasp_dom_sf"/>
</dbReference>
<dbReference type="InterPro" id="IPR011761">
    <property type="entry name" value="ATP-grasp"/>
</dbReference>
<feature type="domain" description="ATP-grasp" evidence="9">
    <location>
        <begin position="158"/>
        <end position="368"/>
    </location>
</feature>
<dbReference type="AlphaFoldDB" id="A0A7J7IH57"/>